<dbReference type="HAMAP" id="MF_00171">
    <property type="entry name" value="TruA"/>
    <property type="match status" value="1"/>
</dbReference>
<feature type="domain" description="Pseudouridine synthase I TruA alpha/beta" evidence="8">
    <location>
        <begin position="8"/>
        <end position="103"/>
    </location>
</feature>
<organism evidence="9">
    <name type="scientific">candidate division WOR-3 bacterium</name>
    <dbReference type="NCBI Taxonomy" id="2052148"/>
    <lineage>
        <taxon>Bacteria</taxon>
        <taxon>Bacteria division WOR-3</taxon>
    </lineage>
</organism>
<dbReference type="InterPro" id="IPR020103">
    <property type="entry name" value="PsdUridine_synth_cat_dom_sf"/>
</dbReference>
<proteinExistence type="inferred from homology"/>
<dbReference type="Pfam" id="PF01416">
    <property type="entry name" value="PseudoU_synth_1"/>
    <property type="match status" value="2"/>
</dbReference>
<dbReference type="PANTHER" id="PTHR11142:SF0">
    <property type="entry name" value="TRNA PSEUDOURIDINE SYNTHASE-LIKE 1"/>
    <property type="match status" value="1"/>
</dbReference>
<dbReference type="InterPro" id="IPR001406">
    <property type="entry name" value="PsdUridine_synth_TruA"/>
</dbReference>
<dbReference type="InterPro" id="IPR020097">
    <property type="entry name" value="PsdUridine_synth_TruA_a/b_dom"/>
</dbReference>
<keyword evidence="3 4" id="KW-0413">Isomerase</keyword>
<dbReference type="SUPFAM" id="SSF55120">
    <property type="entry name" value="Pseudouridine synthase"/>
    <property type="match status" value="1"/>
</dbReference>
<evidence type="ECO:0000256" key="5">
    <source>
        <dbReference type="PIRSR" id="PIRSR001430-1"/>
    </source>
</evidence>
<dbReference type="FunFam" id="3.30.70.580:FF:000001">
    <property type="entry name" value="tRNA pseudouridine synthase A"/>
    <property type="match status" value="1"/>
</dbReference>
<dbReference type="InterPro" id="IPR020094">
    <property type="entry name" value="TruA/RsuA/RluB/E/F_N"/>
</dbReference>
<keyword evidence="2 4" id="KW-0819">tRNA processing</keyword>
<dbReference type="GO" id="GO:0031119">
    <property type="term" value="P:tRNA pseudouridine synthesis"/>
    <property type="evidence" value="ECO:0007669"/>
    <property type="project" value="UniProtKB-UniRule"/>
</dbReference>
<comment type="caution">
    <text evidence="4">Lacks conserved residue(s) required for the propagation of feature annotation.</text>
</comment>
<evidence type="ECO:0000256" key="4">
    <source>
        <dbReference type="HAMAP-Rule" id="MF_00171"/>
    </source>
</evidence>
<reference evidence="9" key="1">
    <citation type="journal article" date="2020" name="mSystems">
        <title>Genome- and Community-Level Interaction Insights into Carbon Utilization and Element Cycling Functions of Hydrothermarchaeota in Hydrothermal Sediment.</title>
        <authorList>
            <person name="Zhou Z."/>
            <person name="Liu Y."/>
            <person name="Xu W."/>
            <person name="Pan J."/>
            <person name="Luo Z.H."/>
            <person name="Li M."/>
        </authorList>
    </citation>
    <scope>NUCLEOTIDE SEQUENCE [LARGE SCALE GENOMIC DNA]</scope>
    <source>
        <strain evidence="9">SpSt-783</strain>
    </source>
</reference>
<gene>
    <name evidence="4 9" type="primary">truA</name>
    <name evidence="9" type="ORF">ENV70_03160</name>
</gene>
<feature type="domain" description="Pseudouridine synthase I TruA alpha/beta" evidence="8">
    <location>
        <begin position="141"/>
        <end position="246"/>
    </location>
</feature>
<dbReference type="EMBL" id="DTHJ01000065">
    <property type="protein sequence ID" value="HHS62603.1"/>
    <property type="molecule type" value="Genomic_DNA"/>
</dbReference>
<comment type="subunit">
    <text evidence="4">Homodimer.</text>
</comment>
<accession>A0A7C6EGP5</accession>
<feature type="active site" description="Nucleophile" evidence="4 5">
    <location>
        <position position="52"/>
    </location>
</feature>
<dbReference type="Gene3D" id="3.30.70.580">
    <property type="entry name" value="Pseudouridine synthase I, catalytic domain, N-terminal subdomain"/>
    <property type="match status" value="1"/>
</dbReference>
<evidence type="ECO:0000256" key="6">
    <source>
        <dbReference type="PIRSR" id="PIRSR001430-2"/>
    </source>
</evidence>
<dbReference type="NCBIfam" id="TIGR00071">
    <property type="entry name" value="hisT_truA"/>
    <property type="match status" value="1"/>
</dbReference>
<evidence type="ECO:0000256" key="7">
    <source>
        <dbReference type="RuleBase" id="RU003792"/>
    </source>
</evidence>
<evidence type="ECO:0000256" key="3">
    <source>
        <dbReference type="ARBA" id="ARBA00023235"/>
    </source>
</evidence>
<protein>
    <recommendedName>
        <fullName evidence="4">tRNA pseudouridine synthase A</fullName>
        <ecNumber evidence="4">5.4.99.12</ecNumber>
    </recommendedName>
    <alternativeName>
        <fullName evidence="4">tRNA pseudouridine(38-40) synthase</fullName>
    </alternativeName>
    <alternativeName>
        <fullName evidence="4">tRNA pseudouridylate synthase I</fullName>
    </alternativeName>
    <alternativeName>
        <fullName evidence="4">tRNA-uridine isomerase I</fullName>
    </alternativeName>
</protein>
<comment type="caution">
    <text evidence="9">The sequence shown here is derived from an EMBL/GenBank/DDBJ whole genome shotgun (WGS) entry which is preliminary data.</text>
</comment>
<dbReference type="Gene3D" id="3.30.70.660">
    <property type="entry name" value="Pseudouridine synthase I, catalytic domain, C-terminal subdomain"/>
    <property type="match status" value="1"/>
</dbReference>
<comment type="similarity">
    <text evidence="1 4 7">Belongs to the tRNA pseudouridine synthase TruA family.</text>
</comment>
<comment type="catalytic activity">
    <reaction evidence="4 7">
        <text>uridine(38/39/40) in tRNA = pseudouridine(38/39/40) in tRNA</text>
        <dbReference type="Rhea" id="RHEA:22376"/>
        <dbReference type="Rhea" id="RHEA-COMP:10085"/>
        <dbReference type="Rhea" id="RHEA-COMP:10087"/>
        <dbReference type="ChEBI" id="CHEBI:65314"/>
        <dbReference type="ChEBI" id="CHEBI:65315"/>
        <dbReference type="EC" id="5.4.99.12"/>
    </reaction>
</comment>
<sequence length="258" mass="29512">MRNLRLTIEYDGTDFYGWQYQPEKRTVQGEIELAIEKITGENTRIIGAGRTDHGVHALAQIANFKTNSDISCDKLKAGLNALTGEDIHIKEVKEVPSDFHARFSACSKLYQYKIMSQFSPIKRRYYWFVDYKLDLGLMKEALKYFVGKHDFRNLSVSNDTDSEDREKNTVCNIFNLSLTEKDIDIIINVEANRFLRKMVRGIVGFLVDVGRGRFQPEDAGKIFTGGLNGIYFAPAHGLYLVKVRYEEFLKGENNGIIS</sequence>
<evidence type="ECO:0000313" key="9">
    <source>
        <dbReference type="EMBL" id="HHS62603.1"/>
    </source>
</evidence>
<evidence type="ECO:0000259" key="8">
    <source>
        <dbReference type="Pfam" id="PF01416"/>
    </source>
</evidence>
<dbReference type="PIRSF" id="PIRSF001430">
    <property type="entry name" value="tRNA_psdUrid_synth"/>
    <property type="match status" value="1"/>
</dbReference>
<name>A0A7C6EGP5_UNCW3</name>
<dbReference type="AlphaFoldDB" id="A0A7C6EGP5"/>
<evidence type="ECO:0000256" key="1">
    <source>
        <dbReference type="ARBA" id="ARBA00009375"/>
    </source>
</evidence>
<comment type="function">
    <text evidence="4">Formation of pseudouridine at positions 38, 39 and 40 in the anticodon stem and loop of transfer RNAs.</text>
</comment>
<evidence type="ECO:0000256" key="2">
    <source>
        <dbReference type="ARBA" id="ARBA00022694"/>
    </source>
</evidence>
<dbReference type="InterPro" id="IPR020095">
    <property type="entry name" value="PsdUridine_synth_TruA_C"/>
</dbReference>
<dbReference type="CDD" id="cd02570">
    <property type="entry name" value="PseudoU_synth_EcTruA"/>
    <property type="match status" value="1"/>
</dbReference>
<dbReference type="EC" id="5.4.99.12" evidence="4"/>
<dbReference type="PANTHER" id="PTHR11142">
    <property type="entry name" value="PSEUDOURIDYLATE SYNTHASE"/>
    <property type="match status" value="1"/>
</dbReference>
<dbReference type="GO" id="GO:0160147">
    <property type="term" value="F:tRNA pseudouridine(38-40) synthase activity"/>
    <property type="evidence" value="ECO:0007669"/>
    <property type="project" value="UniProtKB-EC"/>
</dbReference>
<feature type="binding site" evidence="4 6">
    <location>
        <position position="110"/>
    </location>
    <ligand>
        <name>substrate</name>
    </ligand>
</feature>
<dbReference type="GO" id="GO:0003723">
    <property type="term" value="F:RNA binding"/>
    <property type="evidence" value="ECO:0007669"/>
    <property type="project" value="InterPro"/>
</dbReference>